<dbReference type="Proteomes" id="UP000674234">
    <property type="component" value="Unassembled WGS sequence"/>
</dbReference>
<dbReference type="EMBL" id="JAFCNB010000005">
    <property type="protein sequence ID" value="MBP2704365.1"/>
    <property type="molecule type" value="Genomic_DNA"/>
</dbReference>
<evidence type="ECO:0000313" key="3">
    <source>
        <dbReference type="Proteomes" id="UP000674234"/>
    </source>
</evidence>
<evidence type="ECO:0000256" key="1">
    <source>
        <dbReference type="SAM" id="MobiDB-lite"/>
    </source>
</evidence>
<protein>
    <submittedName>
        <fullName evidence="2">Uncharacterized protein</fullName>
    </submittedName>
</protein>
<dbReference type="AlphaFoldDB" id="A0A941AHQ9"/>
<feature type="compositionally biased region" description="Pro residues" evidence="1">
    <location>
        <begin position="155"/>
        <end position="172"/>
    </location>
</feature>
<evidence type="ECO:0000313" key="2">
    <source>
        <dbReference type="EMBL" id="MBP2704365.1"/>
    </source>
</evidence>
<feature type="compositionally biased region" description="Basic and acidic residues" evidence="1">
    <location>
        <begin position="125"/>
        <end position="134"/>
    </location>
</feature>
<organism evidence="2 3">
    <name type="scientific">Microbispora oryzae</name>
    <dbReference type="NCBI Taxonomy" id="2806554"/>
    <lineage>
        <taxon>Bacteria</taxon>
        <taxon>Bacillati</taxon>
        <taxon>Actinomycetota</taxon>
        <taxon>Actinomycetes</taxon>
        <taxon>Streptosporangiales</taxon>
        <taxon>Streptosporangiaceae</taxon>
        <taxon>Microbispora</taxon>
    </lineage>
</organism>
<name>A0A941AHQ9_9ACTN</name>
<keyword evidence="3" id="KW-1185">Reference proteome</keyword>
<proteinExistence type="predicted"/>
<sequence>MTGGELVVIATASGIIYAAVSRANRNDPLRARMPRWASAGRRPGGGRRPSRGSLLVRFYNATGAPPVKADTASEAAAELAGRQTGRAARALHGWSGRRWAERTSRRPEQSARDKWRTVGGQARTWARERGERARARWNGRPRREEPTPSANGTPPAEPPAKPAPRSSPSPRPAEPDPKGTFPMSETPTAETGAESGDAAAPPLDWAVVIGRVANFVPEDDAALISFMSGETAGVLSYAEGLVQCRENCVNEVGLDPAAVSGITSYSEHMSEAAQRLAEARAQFMAVYGEVLNLAASGVQMPYRGRFFAGNAS</sequence>
<reference evidence="2" key="1">
    <citation type="submission" date="2021-02" db="EMBL/GenBank/DDBJ databases">
        <title>Draft genome sequence of Microbispora sp. RL4-1S isolated from rice leaves in Thailand.</title>
        <authorList>
            <person name="Muangham S."/>
            <person name="Duangmal K."/>
        </authorList>
    </citation>
    <scope>NUCLEOTIDE SEQUENCE</scope>
    <source>
        <strain evidence="2">RL4-1S</strain>
    </source>
</reference>
<gene>
    <name evidence="2" type="ORF">JOL79_11130</name>
</gene>
<feature type="region of interest" description="Disordered" evidence="1">
    <location>
        <begin position="82"/>
        <end position="199"/>
    </location>
</feature>
<feature type="compositionally biased region" description="Basic and acidic residues" evidence="1">
    <location>
        <begin position="98"/>
        <end position="116"/>
    </location>
</feature>
<comment type="caution">
    <text evidence="2">The sequence shown here is derived from an EMBL/GenBank/DDBJ whole genome shotgun (WGS) entry which is preliminary data.</text>
</comment>
<accession>A0A941AHQ9</accession>
<dbReference type="RefSeq" id="WP_210155673.1">
    <property type="nucleotide sequence ID" value="NZ_JAFCNB010000005.1"/>
</dbReference>